<sequence length="563" mass="59561">MASSSSEPVTIIIDDYIFTKPHSIIGSVWNPNYWGIHPGSFAADFPALYNQTAVIIQSNFGIDGWYFTFDGTSVSLYGITPPSSFNQTIAWAAFPFNIQSDLSSANAATFPLTKYAQAAFGGFLYETPTLSTGSSTIEVGLTGASGILIDYGTATVGDGTSLAGQRIIVDDTSIEIFWNGTWSPRTDLVLDVSCTLPFDSTFNRNETTSFTAGMHPHANSTHQSGTVGDSFVFQFSGTAILASGITPGNNTANNDWLLAMNFTLYDGNSTVPSSSWLTNFTSDSDITEATRPHYVYFSLEGLSDGDHTLFAQILAVSGNPPPQAQIDYITYLPSFATASQKPAFNPGAFVAALDGGGIAGTSASGRATTSSASMTGSAAQQSTSAVGNSSKSHTEAGPIAGGVISGLVFVLVFVAAILFYMRRKRTGQRAASESYTISTFLQPAPLASPTSFASAAEESTTEQDRSRSGNSLGQSRHSRVLESRAIGADQRGLSSRSNAALQPQIRELPTQDAWFAQQLQHRSAVTISAPPEYSREPQPETGDVAADRDGGGHDGIRGRDEAK</sequence>
<keyword evidence="2" id="KW-0472">Membrane</keyword>
<name>A0ABQ0LXQ1_MYCCL</name>
<feature type="compositionally biased region" description="Basic and acidic residues" evidence="1">
    <location>
        <begin position="545"/>
        <end position="563"/>
    </location>
</feature>
<proteinExistence type="predicted"/>
<evidence type="ECO:0008006" key="5">
    <source>
        <dbReference type="Google" id="ProtNLM"/>
    </source>
</evidence>
<evidence type="ECO:0000313" key="3">
    <source>
        <dbReference type="EMBL" id="GAT55823.1"/>
    </source>
</evidence>
<protein>
    <recommendedName>
        <fullName evidence="5">Peptidase A1 domain-containing protein</fullName>
    </recommendedName>
</protein>
<dbReference type="Proteomes" id="UP000815677">
    <property type="component" value="Unassembled WGS sequence"/>
</dbReference>
<keyword evidence="4" id="KW-1185">Reference proteome</keyword>
<reference evidence="3" key="1">
    <citation type="submission" date="2014-09" db="EMBL/GenBank/DDBJ databases">
        <title>Genome sequence of the luminous mushroom Mycena chlorophos for searching fungal bioluminescence genes.</title>
        <authorList>
            <person name="Tanaka Y."/>
            <person name="Kasuga D."/>
            <person name="Oba Y."/>
            <person name="Hase S."/>
            <person name="Sato K."/>
            <person name="Oba Y."/>
            <person name="Sakakibara Y."/>
        </authorList>
    </citation>
    <scope>NUCLEOTIDE SEQUENCE</scope>
</reference>
<keyword evidence="2" id="KW-0812">Transmembrane</keyword>
<feature type="compositionally biased region" description="Low complexity" evidence="1">
    <location>
        <begin position="364"/>
        <end position="387"/>
    </location>
</feature>
<organism evidence="3 4">
    <name type="scientific">Mycena chlorophos</name>
    <name type="common">Agaric fungus</name>
    <name type="synonym">Agaricus chlorophos</name>
    <dbReference type="NCBI Taxonomy" id="658473"/>
    <lineage>
        <taxon>Eukaryota</taxon>
        <taxon>Fungi</taxon>
        <taxon>Dikarya</taxon>
        <taxon>Basidiomycota</taxon>
        <taxon>Agaricomycotina</taxon>
        <taxon>Agaricomycetes</taxon>
        <taxon>Agaricomycetidae</taxon>
        <taxon>Agaricales</taxon>
        <taxon>Marasmiineae</taxon>
        <taxon>Mycenaceae</taxon>
        <taxon>Mycena</taxon>
    </lineage>
</organism>
<evidence type="ECO:0000256" key="1">
    <source>
        <dbReference type="SAM" id="MobiDB-lite"/>
    </source>
</evidence>
<feature type="transmembrane region" description="Helical" evidence="2">
    <location>
        <begin position="399"/>
        <end position="420"/>
    </location>
</feature>
<evidence type="ECO:0000313" key="4">
    <source>
        <dbReference type="Proteomes" id="UP000815677"/>
    </source>
</evidence>
<feature type="region of interest" description="Disordered" evidence="1">
    <location>
        <begin position="522"/>
        <end position="563"/>
    </location>
</feature>
<feature type="region of interest" description="Disordered" evidence="1">
    <location>
        <begin position="448"/>
        <end position="499"/>
    </location>
</feature>
<feature type="region of interest" description="Disordered" evidence="1">
    <location>
        <begin position="364"/>
        <end position="394"/>
    </location>
</feature>
<gene>
    <name evidence="3" type="ORF">MCHLO_12550</name>
</gene>
<dbReference type="EMBL" id="DF849135">
    <property type="protein sequence ID" value="GAT55823.1"/>
    <property type="molecule type" value="Genomic_DNA"/>
</dbReference>
<evidence type="ECO:0000256" key="2">
    <source>
        <dbReference type="SAM" id="Phobius"/>
    </source>
</evidence>
<keyword evidence="2" id="KW-1133">Transmembrane helix</keyword>
<dbReference type="Gene3D" id="2.60.120.260">
    <property type="entry name" value="Galactose-binding domain-like"/>
    <property type="match status" value="1"/>
</dbReference>
<dbReference type="CDD" id="cd12087">
    <property type="entry name" value="TM_EGFR-like"/>
    <property type="match status" value="1"/>
</dbReference>
<accession>A0ABQ0LXQ1</accession>